<organism evidence="2 3">
    <name type="scientific">Bradyrhizobium sediminis</name>
    <dbReference type="NCBI Taxonomy" id="2840469"/>
    <lineage>
        <taxon>Bacteria</taxon>
        <taxon>Pseudomonadati</taxon>
        <taxon>Pseudomonadota</taxon>
        <taxon>Alphaproteobacteria</taxon>
        <taxon>Hyphomicrobiales</taxon>
        <taxon>Nitrobacteraceae</taxon>
        <taxon>Bradyrhizobium</taxon>
    </lineage>
</organism>
<dbReference type="Proteomes" id="UP000680805">
    <property type="component" value="Chromosome"/>
</dbReference>
<dbReference type="AlphaFoldDB" id="A0A975NM18"/>
<keyword evidence="1" id="KW-0472">Membrane</keyword>
<keyword evidence="1" id="KW-1133">Transmembrane helix</keyword>
<proteinExistence type="predicted"/>
<accession>A0A975NM18</accession>
<dbReference type="PANTHER" id="PTHR32309:SF31">
    <property type="entry name" value="CAPSULAR EXOPOLYSACCHARIDE FAMILY"/>
    <property type="match status" value="1"/>
</dbReference>
<dbReference type="InterPro" id="IPR050445">
    <property type="entry name" value="Bact_polysacc_biosynth/exp"/>
</dbReference>
<reference evidence="2" key="1">
    <citation type="submission" date="2021-06" db="EMBL/GenBank/DDBJ databases">
        <title>Bradyrhizobium sp. S2-11-2 Genome sequencing.</title>
        <authorList>
            <person name="Jin L."/>
        </authorList>
    </citation>
    <scope>NUCLEOTIDE SEQUENCE</scope>
    <source>
        <strain evidence="2">S2-11-2</strain>
    </source>
</reference>
<dbReference type="EMBL" id="CP076135">
    <property type="protein sequence ID" value="QWG17036.1"/>
    <property type="molecule type" value="Genomic_DNA"/>
</dbReference>
<dbReference type="PANTHER" id="PTHR32309">
    <property type="entry name" value="TYROSINE-PROTEIN KINASE"/>
    <property type="match status" value="1"/>
</dbReference>
<dbReference type="KEGG" id="bsei:KMZ68_18905"/>
<gene>
    <name evidence="2" type="ORF">KMZ68_18905</name>
</gene>
<evidence type="ECO:0000313" key="2">
    <source>
        <dbReference type="EMBL" id="QWG17036.1"/>
    </source>
</evidence>
<evidence type="ECO:0008006" key="4">
    <source>
        <dbReference type="Google" id="ProtNLM"/>
    </source>
</evidence>
<evidence type="ECO:0000313" key="3">
    <source>
        <dbReference type="Proteomes" id="UP000680805"/>
    </source>
</evidence>
<feature type="transmembrane region" description="Helical" evidence="1">
    <location>
        <begin position="40"/>
        <end position="61"/>
    </location>
</feature>
<evidence type="ECO:0000256" key="1">
    <source>
        <dbReference type="SAM" id="Phobius"/>
    </source>
</evidence>
<dbReference type="RefSeq" id="WP_215612693.1">
    <property type="nucleotide sequence ID" value="NZ_CP076135.1"/>
</dbReference>
<name>A0A975NM18_9BRAD</name>
<sequence>MNQNFPSTQGSLSQQEPPTSAEADPWALLLDSLLVILRHWKLLIIGPLIAGAVAYAGSLLLPKSYRSYAYVGPLEEAMAKRSSTLIPSPVVVDAVLRKLSQRQPFSSMPPEEGRSYLASRIQFRPVQGADSRSSSLYVLEVLDAEPSRARDILTATVDSWLAAMKPPPEKLASLQRLREALEVQSADLSTAIAQLMAHPELFRPDIKTGYAPVNVADLIKLRTDGVAKSEELRSIVEGPGHDAIVLPPTMPVDPVAPAKGRIALVAAAIMFAGLVVILLFREVLVPALACSKYALGLRRLGGLFRREESAVG</sequence>
<protein>
    <recommendedName>
        <fullName evidence="4">Polysaccharide chain length determinant N-terminal domain-containing protein</fullName>
    </recommendedName>
</protein>
<keyword evidence="1" id="KW-0812">Transmembrane</keyword>
<feature type="transmembrane region" description="Helical" evidence="1">
    <location>
        <begin position="262"/>
        <end position="280"/>
    </location>
</feature>